<dbReference type="InterPro" id="IPR011256">
    <property type="entry name" value="Reg_factor_effector_dom_sf"/>
</dbReference>
<dbReference type="InterPro" id="IPR029442">
    <property type="entry name" value="GyrI-like"/>
</dbReference>
<dbReference type="eggNOG" id="COG4832">
    <property type="taxonomic scope" value="Bacteria"/>
</dbReference>
<dbReference type="RefSeq" id="WP_087186559.1">
    <property type="nucleotide sequence ID" value="NZ_NFHO01000007.1"/>
</dbReference>
<sequence length="249" mass="27277">MAFDFKKEYRDLYQAKTKPVRIEVPAMTFAAVAGTGDPNEEGGAYARALALLYGFSYTVKMAKMGAWQPDGYFDYVVPPLEGLWWGGAGAFDGAVIADKSALSWVSLIRQPDFVTPDVFIKVCELLVQKKPELAVPIDRGDLRLVRFAEGPCAQVMHRGPYDDEPATIAKLSSFIESEGLVTDIAEGGESPAGHEATRDFDATEMLDALDVHGAVPAVRLHHEIYLGDPRRTKPENLKTVIRHPVSALV</sequence>
<reference evidence="3" key="1">
    <citation type="submission" date="2017-04" db="EMBL/GenBank/DDBJ databases">
        <title>Function of individual gut microbiota members based on whole genome sequencing of pure cultures obtained from chicken caecum.</title>
        <authorList>
            <person name="Medvecky M."/>
            <person name="Cejkova D."/>
            <person name="Polansky O."/>
            <person name="Karasova D."/>
            <person name="Kubasova T."/>
            <person name="Cizek A."/>
            <person name="Rychlik I."/>
        </authorList>
    </citation>
    <scope>NUCLEOTIDE SEQUENCE [LARGE SCALE GENOMIC DNA]</scope>
    <source>
        <strain evidence="3">An70</strain>
    </source>
</reference>
<dbReference type="InterPro" id="IPR008319">
    <property type="entry name" value="GyrI-like_CCH_Lin2189-like"/>
</dbReference>
<accession>A0A1Y3U5R1</accession>
<dbReference type="Gene3D" id="3.20.80.10">
    <property type="entry name" value="Regulatory factor, effector binding domain"/>
    <property type="match status" value="1"/>
</dbReference>
<proteinExistence type="predicted"/>
<dbReference type="Pfam" id="PF06445">
    <property type="entry name" value="GyrI-like"/>
    <property type="match status" value="1"/>
</dbReference>
<dbReference type="PIRSF" id="PIRSF031644">
    <property type="entry name" value="UCP031644"/>
    <property type="match status" value="1"/>
</dbReference>
<dbReference type="STRING" id="1118060.GCA_000311845_00388"/>
<dbReference type="AlphaFoldDB" id="A0A1Y3U5R1"/>
<protein>
    <submittedName>
        <fullName evidence="2">Transcriptional regulator</fullName>
    </submittedName>
</protein>
<evidence type="ECO:0000259" key="1">
    <source>
        <dbReference type="Pfam" id="PF06445"/>
    </source>
</evidence>
<evidence type="ECO:0000313" key="3">
    <source>
        <dbReference type="Proteomes" id="UP000196560"/>
    </source>
</evidence>
<comment type="caution">
    <text evidence="2">The sequence shown here is derived from an EMBL/GenBank/DDBJ whole genome shotgun (WGS) entry which is preliminary data.</text>
</comment>
<feature type="domain" description="GyrI-like small molecule binding" evidence="1">
    <location>
        <begin position="22"/>
        <end position="181"/>
    </location>
</feature>
<evidence type="ECO:0000313" key="2">
    <source>
        <dbReference type="EMBL" id="OUN42548.1"/>
    </source>
</evidence>
<keyword evidence="3" id="KW-1185">Reference proteome</keyword>
<gene>
    <name evidence="2" type="ORF">B5G21_06865</name>
</gene>
<organism evidence="2 3">
    <name type="scientific">Enorma massiliensis</name>
    <dbReference type="NCBI Taxonomy" id="1472761"/>
    <lineage>
        <taxon>Bacteria</taxon>
        <taxon>Bacillati</taxon>
        <taxon>Actinomycetota</taxon>
        <taxon>Coriobacteriia</taxon>
        <taxon>Coriobacteriales</taxon>
        <taxon>Coriobacteriaceae</taxon>
        <taxon>Enorma</taxon>
    </lineage>
</organism>
<dbReference type="Proteomes" id="UP000196560">
    <property type="component" value="Unassembled WGS sequence"/>
</dbReference>
<dbReference type="EMBL" id="NFHO01000007">
    <property type="protein sequence ID" value="OUN42548.1"/>
    <property type="molecule type" value="Genomic_DNA"/>
</dbReference>
<name>A0A1Y3U5R1_9ACTN</name>